<dbReference type="EMBL" id="AAYA01000007">
    <property type="protein sequence ID" value="EBA07803.1"/>
    <property type="molecule type" value="Genomic_DNA"/>
</dbReference>
<dbReference type="SUPFAM" id="SSF52210">
    <property type="entry name" value="Succinyl-CoA synthetase domains"/>
    <property type="match status" value="2"/>
</dbReference>
<dbReference type="OrthoDB" id="9807426at2"/>
<dbReference type="AlphaFoldDB" id="A3K4A4"/>
<dbReference type="GO" id="GO:0006099">
    <property type="term" value="P:tricarboxylic acid cycle"/>
    <property type="evidence" value="ECO:0007669"/>
    <property type="project" value="UniProtKB-KW"/>
</dbReference>
<evidence type="ECO:0000256" key="3">
    <source>
        <dbReference type="PROSITE-ProRule" id="PRU00409"/>
    </source>
</evidence>
<keyword evidence="3" id="KW-0067">ATP-binding</keyword>
<dbReference type="Pfam" id="PF13380">
    <property type="entry name" value="CoA_binding_2"/>
    <property type="match status" value="1"/>
</dbReference>
<sequence>MADTSAALARLLRPQSVAIVGASPKPLSLGGNILANFKAFAYDGALHLVSRSQTEIDGIACVPSIDDLPEGIDLVALIVPSEAIADSLRACARRKVRGAIVFSAGFAETGEAGRAMQEEIVGIAEAANMALLGPNCLGFANFLLGVPATFEPLPVSERPTKGAAIVTQSGAMAGNLRIGLLARHVPVAMSVSTGNEAVTSSEEILDVLVDDPAVTQLVVCVEQIKKPRLFLDAARRAMALGKPLLLMHPGKSARSMEAALTHTGAVAGDHAVMECFAREHGVILAEGFDEMFDLAAIVARYPQAQVSGVGIMSNSGAVRGFTLDFCHALGLDLPRLAPETIQALAAVLPDFATLDNPLDITAQGMKQPSLFGDTTAALLDDPSIDAVVVAVVGGSPAQIMNKWNTLRPVMSKSEKPVVYIVVGDEHPMPDEFLEDIAASGVPFMRSPERALRAFRRLADRRSTTPAPLAVHPIGEADVVALSECTGKALLAANGLDVPAGRVVNSAQAAAEAAETLGYPVVAKAQSGALPHKSDAGGVALNLGSPQSVSQAYGRIIASVYGYAPEVALEGVLIERQSGPAGAELIVAARRDPLWGGVLVVGMGGIWAEVMGDMRMMPAGVDVARIEEEIRALKGAALLTGARGMPALDIAAAAGVVSRLGHILAEDDRIAGIEINPLALYPEGVGILDVLMTVRAAPAEKLETTA</sequence>
<dbReference type="PANTHER" id="PTHR42793:SF1">
    <property type="entry name" value="PEPTIDYL-LYSINE N-ACETYLTRANSFERASE PATZ"/>
    <property type="match status" value="1"/>
</dbReference>
<keyword evidence="3" id="KW-0547">Nucleotide-binding</keyword>
<dbReference type="SMART" id="SM00881">
    <property type="entry name" value="CoA_binding"/>
    <property type="match status" value="1"/>
</dbReference>
<evidence type="ECO:0000259" key="4">
    <source>
        <dbReference type="PROSITE" id="PS50975"/>
    </source>
</evidence>
<dbReference type="Gene3D" id="3.40.50.261">
    <property type="entry name" value="Succinyl-CoA synthetase domains"/>
    <property type="match status" value="2"/>
</dbReference>
<dbReference type="InterPro" id="IPR003781">
    <property type="entry name" value="CoA-bd"/>
</dbReference>
<accession>A3K4A4</accession>
<dbReference type="InterPro" id="IPR036291">
    <property type="entry name" value="NAD(P)-bd_dom_sf"/>
</dbReference>
<dbReference type="Pfam" id="PF13549">
    <property type="entry name" value="ATP-grasp_5"/>
    <property type="match status" value="1"/>
</dbReference>
<dbReference type="RefSeq" id="WP_005859431.1">
    <property type="nucleotide sequence ID" value="NZ_AAYA01000007.1"/>
</dbReference>
<organism evidence="5 6">
    <name type="scientific">Sagittula stellata (strain ATCC 700073 / DSM 11524 / E-37)</name>
    <dbReference type="NCBI Taxonomy" id="388399"/>
    <lineage>
        <taxon>Bacteria</taxon>
        <taxon>Pseudomonadati</taxon>
        <taxon>Pseudomonadota</taxon>
        <taxon>Alphaproteobacteria</taxon>
        <taxon>Rhodobacterales</taxon>
        <taxon>Roseobacteraceae</taxon>
        <taxon>Sagittula</taxon>
    </lineage>
</organism>
<dbReference type="SUPFAM" id="SSF51735">
    <property type="entry name" value="NAD(P)-binding Rossmann-fold domains"/>
    <property type="match status" value="1"/>
</dbReference>
<evidence type="ECO:0000313" key="6">
    <source>
        <dbReference type="Proteomes" id="UP000005713"/>
    </source>
</evidence>
<evidence type="ECO:0000313" key="5">
    <source>
        <dbReference type="EMBL" id="EBA07803.1"/>
    </source>
</evidence>
<dbReference type="Gene3D" id="3.40.50.720">
    <property type="entry name" value="NAD(P)-binding Rossmann-like Domain"/>
    <property type="match status" value="1"/>
</dbReference>
<dbReference type="PROSITE" id="PS50975">
    <property type="entry name" value="ATP_GRASP"/>
    <property type="match status" value="1"/>
</dbReference>
<evidence type="ECO:0000256" key="1">
    <source>
        <dbReference type="ARBA" id="ARBA00022532"/>
    </source>
</evidence>
<gene>
    <name evidence="5" type="ORF">SSE37_01080</name>
</gene>
<dbReference type="SUPFAM" id="SSF56059">
    <property type="entry name" value="Glutathione synthetase ATP-binding domain-like"/>
    <property type="match status" value="1"/>
</dbReference>
<dbReference type="Gene3D" id="3.30.1490.20">
    <property type="entry name" value="ATP-grasp fold, A domain"/>
    <property type="match status" value="1"/>
</dbReference>
<keyword evidence="6" id="KW-1185">Reference proteome</keyword>
<dbReference type="InterPro" id="IPR016102">
    <property type="entry name" value="Succinyl-CoA_synth-like"/>
</dbReference>
<dbReference type="FunFam" id="3.30.1490.20:FF:000020">
    <property type="entry name" value="Protein lysine acetyltransferase"/>
    <property type="match status" value="1"/>
</dbReference>
<dbReference type="GO" id="GO:0046872">
    <property type="term" value="F:metal ion binding"/>
    <property type="evidence" value="ECO:0007669"/>
    <property type="project" value="InterPro"/>
</dbReference>
<comment type="caution">
    <text evidence="5">The sequence shown here is derived from an EMBL/GenBank/DDBJ whole genome shotgun (WGS) entry which is preliminary data.</text>
</comment>
<dbReference type="GO" id="GO:0005524">
    <property type="term" value="F:ATP binding"/>
    <property type="evidence" value="ECO:0007669"/>
    <property type="project" value="UniProtKB-UniRule"/>
</dbReference>
<dbReference type="InterPro" id="IPR013815">
    <property type="entry name" value="ATP_grasp_subdomain_1"/>
</dbReference>
<protein>
    <recommendedName>
        <fullName evidence="4">ATP-grasp domain-containing protein</fullName>
    </recommendedName>
</protein>
<proteinExistence type="inferred from homology"/>
<dbReference type="InterPro" id="IPR032875">
    <property type="entry name" value="Succ_CoA_lig_flav_dom"/>
</dbReference>
<feature type="domain" description="ATP-grasp" evidence="4">
    <location>
        <begin position="487"/>
        <end position="695"/>
    </location>
</feature>
<dbReference type="eggNOG" id="COG0045">
    <property type="taxonomic scope" value="Bacteria"/>
</dbReference>
<dbReference type="Proteomes" id="UP000005713">
    <property type="component" value="Unassembled WGS sequence"/>
</dbReference>
<comment type="similarity">
    <text evidence="2">In the N-terminal section; belongs to the acetate CoA ligase alpha subunit family.</text>
</comment>
<dbReference type="InterPro" id="IPR011761">
    <property type="entry name" value="ATP-grasp"/>
</dbReference>
<keyword evidence="1" id="KW-0816">Tricarboxylic acid cycle</keyword>
<reference evidence="5 6" key="1">
    <citation type="submission" date="2006-06" db="EMBL/GenBank/DDBJ databases">
        <authorList>
            <person name="Moran M.A."/>
            <person name="Ferriera S."/>
            <person name="Johnson J."/>
            <person name="Kravitz S."/>
            <person name="Beeson K."/>
            <person name="Sutton G."/>
            <person name="Rogers Y.-H."/>
            <person name="Friedman R."/>
            <person name="Frazier M."/>
            <person name="Venter J.C."/>
        </authorList>
    </citation>
    <scope>NUCLEOTIDE SEQUENCE [LARGE SCALE GENOMIC DNA]</scope>
    <source>
        <strain evidence="5 6">E-37</strain>
    </source>
</reference>
<name>A3K4A4_SAGS3</name>
<dbReference type="Gene3D" id="3.30.470.20">
    <property type="entry name" value="ATP-grasp fold, B domain"/>
    <property type="match status" value="1"/>
</dbReference>
<dbReference type="eggNOG" id="COG1042">
    <property type="taxonomic scope" value="Bacteria"/>
</dbReference>
<dbReference type="Pfam" id="PF13607">
    <property type="entry name" value="Succ_CoA_lig"/>
    <property type="match status" value="1"/>
</dbReference>
<dbReference type="PANTHER" id="PTHR42793">
    <property type="entry name" value="COA BINDING DOMAIN CONTAINING PROTEIN"/>
    <property type="match status" value="1"/>
</dbReference>
<evidence type="ECO:0000256" key="2">
    <source>
        <dbReference type="ARBA" id="ARBA00060888"/>
    </source>
</evidence>